<dbReference type="GO" id="GO:0006935">
    <property type="term" value="P:chemotaxis"/>
    <property type="evidence" value="ECO:0007669"/>
    <property type="project" value="UniProtKB-UniRule"/>
</dbReference>
<gene>
    <name evidence="3 4" type="primary">cheD</name>
    <name evidence="4" type="ORF">OD750_010080</name>
</gene>
<dbReference type="Pfam" id="PF03975">
    <property type="entry name" value="CheD"/>
    <property type="match status" value="1"/>
</dbReference>
<keyword evidence="2 3" id="KW-0378">Hydrolase</keyword>
<dbReference type="PANTHER" id="PTHR35147:SF2">
    <property type="entry name" value="CHEMORECEPTOR GLUTAMINE DEAMIDASE CHED-RELATED"/>
    <property type="match status" value="1"/>
</dbReference>
<evidence type="ECO:0000313" key="5">
    <source>
        <dbReference type="Proteomes" id="UP001139971"/>
    </source>
</evidence>
<evidence type="ECO:0000256" key="3">
    <source>
        <dbReference type="HAMAP-Rule" id="MF_01440"/>
    </source>
</evidence>
<dbReference type="SUPFAM" id="SSF64438">
    <property type="entry name" value="CNF1/YfiH-like putative cysteine hydrolases"/>
    <property type="match status" value="1"/>
</dbReference>
<dbReference type="AlphaFoldDB" id="A0A9X3YII9"/>
<dbReference type="InterPro" id="IPR038592">
    <property type="entry name" value="CheD-like_sf"/>
</dbReference>
<dbReference type="HAMAP" id="MF_01440">
    <property type="entry name" value="CheD"/>
    <property type="match status" value="1"/>
</dbReference>
<keyword evidence="1 3" id="KW-0145">Chemotaxis</keyword>
<comment type="function">
    <text evidence="3">Probably deamidates glutamine residues to glutamate on methyl-accepting chemotaxis receptors (MCPs), playing an important role in chemotaxis.</text>
</comment>
<dbReference type="InterPro" id="IPR011324">
    <property type="entry name" value="Cytotoxic_necrot_fac-like_cat"/>
</dbReference>
<protein>
    <recommendedName>
        <fullName evidence="3">Probable chemoreceptor glutamine deamidase CheD</fullName>
        <ecNumber evidence="3">3.5.1.44</ecNumber>
    </recommendedName>
</protein>
<organism evidence="4 5">
    <name type="scientific">Tahibacter soli</name>
    <dbReference type="NCBI Taxonomy" id="2983605"/>
    <lineage>
        <taxon>Bacteria</taxon>
        <taxon>Pseudomonadati</taxon>
        <taxon>Pseudomonadota</taxon>
        <taxon>Gammaproteobacteria</taxon>
        <taxon>Lysobacterales</taxon>
        <taxon>Rhodanobacteraceae</taxon>
        <taxon>Tahibacter</taxon>
    </lineage>
</organism>
<dbReference type="EC" id="3.5.1.44" evidence="3"/>
<comment type="similarity">
    <text evidence="3">Belongs to the CheD family.</text>
</comment>
<comment type="caution">
    <text evidence="4">The sequence shown here is derived from an EMBL/GenBank/DDBJ whole genome shotgun (WGS) entry which is preliminary data.</text>
</comment>
<accession>A0A9X3YII9</accession>
<reference evidence="4" key="1">
    <citation type="submission" date="2023-02" db="EMBL/GenBank/DDBJ databases">
        <title>Tahibacter soli sp. nov. isolated from soil.</title>
        <authorList>
            <person name="Baek J.H."/>
            <person name="Lee J.K."/>
            <person name="Choi D.G."/>
            <person name="Jeon C.O."/>
        </authorList>
    </citation>
    <scope>NUCLEOTIDE SEQUENCE</scope>
    <source>
        <strain evidence="4">BL</strain>
    </source>
</reference>
<dbReference type="GO" id="GO:0050568">
    <property type="term" value="F:protein-glutamine glutaminase activity"/>
    <property type="evidence" value="ECO:0007669"/>
    <property type="project" value="UniProtKB-UniRule"/>
</dbReference>
<dbReference type="EMBL" id="JAOVZO020000014">
    <property type="protein sequence ID" value="MDC8012892.1"/>
    <property type="molecule type" value="Genomic_DNA"/>
</dbReference>
<sequence>MHYHDDRFDIAAVKLLPADYYVTRDDVALVTVLGSCVSACLRDGTAGVGGMNHFLLPDGDCADAPARYGTNAMELLVNGLLAAGASRQRLEAKVFGGGNVLKSFSSQPVGTRNAQFVIDYLATEGIPVLSSDLMGPHPRKIWFFPSSGRVVVRRLPSTSDARVRSEEQRYRARISATPVSGNVELFT</sequence>
<proteinExistence type="inferred from homology"/>
<evidence type="ECO:0000313" key="4">
    <source>
        <dbReference type="EMBL" id="MDC8012892.1"/>
    </source>
</evidence>
<dbReference type="PANTHER" id="PTHR35147">
    <property type="entry name" value="CHEMORECEPTOR GLUTAMINE DEAMIDASE CHED-RELATED"/>
    <property type="match status" value="1"/>
</dbReference>
<dbReference type="Gene3D" id="3.30.1330.200">
    <property type="match status" value="1"/>
</dbReference>
<dbReference type="InterPro" id="IPR005659">
    <property type="entry name" value="Chemorcpt_Glu_NH3ase_CheD"/>
</dbReference>
<dbReference type="Proteomes" id="UP001139971">
    <property type="component" value="Unassembled WGS sequence"/>
</dbReference>
<comment type="catalytic activity">
    <reaction evidence="3">
        <text>L-glutaminyl-[protein] + H2O = L-glutamyl-[protein] + NH4(+)</text>
        <dbReference type="Rhea" id="RHEA:16441"/>
        <dbReference type="Rhea" id="RHEA-COMP:10207"/>
        <dbReference type="Rhea" id="RHEA-COMP:10208"/>
        <dbReference type="ChEBI" id="CHEBI:15377"/>
        <dbReference type="ChEBI" id="CHEBI:28938"/>
        <dbReference type="ChEBI" id="CHEBI:29973"/>
        <dbReference type="ChEBI" id="CHEBI:30011"/>
        <dbReference type="EC" id="3.5.1.44"/>
    </reaction>
</comment>
<name>A0A9X3YII9_9GAMM</name>
<evidence type="ECO:0000256" key="1">
    <source>
        <dbReference type="ARBA" id="ARBA00022500"/>
    </source>
</evidence>
<dbReference type="CDD" id="cd16352">
    <property type="entry name" value="CheD"/>
    <property type="match status" value="1"/>
</dbReference>
<keyword evidence="5" id="KW-1185">Reference proteome</keyword>
<dbReference type="NCBIfam" id="NF010013">
    <property type="entry name" value="PRK13487.1"/>
    <property type="match status" value="1"/>
</dbReference>
<evidence type="ECO:0000256" key="2">
    <source>
        <dbReference type="ARBA" id="ARBA00022801"/>
    </source>
</evidence>